<feature type="domain" description="Fumarylacetoacetase-like C-terminal" evidence="1">
    <location>
        <begin position="109"/>
        <end position="325"/>
    </location>
</feature>
<gene>
    <name evidence="2" type="ORF">J2I46_25280</name>
</gene>
<dbReference type="Proteomes" id="UP000664628">
    <property type="component" value="Unassembled WGS sequence"/>
</dbReference>
<dbReference type="EMBL" id="JAFMYW010000009">
    <property type="protein sequence ID" value="MBO0951921.1"/>
    <property type="molecule type" value="Genomic_DNA"/>
</dbReference>
<dbReference type="Pfam" id="PF01557">
    <property type="entry name" value="FAA_hydrolase"/>
    <property type="match status" value="1"/>
</dbReference>
<dbReference type="SUPFAM" id="SSF56529">
    <property type="entry name" value="FAH"/>
    <property type="match status" value="1"/>
</dbReference>
<dbReference type="Gene3D" id="3.90.850.10">
    <property type="entry name" value="Fumarylacetoacetase-like, C-terminal domain"/>
    <property type="match status" value="1"/>
</dbReference>
<accession>A0ABS3JPI9</accession>
<comment type="caution">
    <text evidence="2">The sequence shown here is derived from an EMBL/GenBank/DDBJ whole genome shotgun (WGS) entry which is preliminary data.</text>
</comment>
<organism evidence="2 3">
    <name type="scientific">Fibrella forsythiae</name>
    <dbReference type="NCBI Taxonomy" id="2817061"/>
    <lineage>
        <taxon>Bacteria</taxon>
        <taxon>Pseudomonadati</taxon>
        <taxon>Bacteroidota</taxon>
        <taxon>Cytophagia</taxon>
        <taxon>Cytophagales</taxon>
        <taxon>Spirosomataceae</taxon>
        <taxon>Fibrella</taxon>
    </lineage>
</organism>
<keyword evidence="2" id="KW-0378">Hydrolase</keyword>
<dbReference type="PANTHER" id="PTHR43211">
    <property type="entry name" value="FUMARYLACETOACETATE HYDROLASE"/>
    <property type="match status" value="1"/>
</dbReference>
<evidence type="ECO:0000313" key="2">
    <source>
        <dbReference type="EMBL" id="MBO0951921.1"/>
    </source>
</evidence>
<evidence type="ECO:0000259" key="1">
    <source>
        <dbReference type="Pfam" id="PF01557"/>
    </source>
</evidence>
<dbReference type="InterPro" id="IPR011234">
    <property type="entry name" value="Fumarylacetoacetase-like_C"/>
</dbReference>
<protein>
    <submittedName>
        <fullName evidence="2">Fumarylacetoacetate hydrolase family protein</fullName>
    </submittedName>
</protein>
<reference evidence="2 3" key="1">
    <citation type="submission" date="2021-03" db="EMBL/GenBank/DDBJ databases">
        <title>Fibrella sp. HMF5405 genome sequencing and assembly.</title>
        <authorList>
            <person name="Kang H."/>
            <person name="Kim H."/>
            <person name="Bae S."/>
            <person name="Joh K."/>
        </authorList>
    </citation>
    <scope>NUCLEOTIDE SEQUENCE [LARGE SCALE GENOMIC DNA]</scope>
    <source>
        <strain evidence="2 3">HMF5405</strain>
    </source>
</reference>
<evidence type="ECO:0000313" key="3">
    <source>
        <dbReference type="Proteomes" id="UP000664628"/>
    </source>
</evidence>
<proteinExistence type="predicted"/>
<keyword evidence="3" id="KW-1185">Reference proteome</keyword>
<dbReference type="PANTHER" id="PTHR43211:SF1">
    <property type="entry name" value="BLL6422 PROTEIN"/>
    <property type="match status" value="1"/>
</dbReference>
<name>A0ABS3JPI9_9BACT</name>
<sequence length="325" mass="36315">MKLVTFLTPTQQPRAGWLTADGDSSPGVVDMHAISGGQLPADMLSFIDDHERYRALIRENNWETARVTYLTSEIKLLAPLPNPRSFRDYIGFEMHMLNASRSFGHTIGPAWYEMPIFYFTNHQAIYGPGDDIKRPAKETRLDIELEIACIIGKKGSDIKAGEARPYIFGYTIFNDWTARAIQRREMEVPLGPHKGKDFANAIGPCIVTADEMDAYRYTITEADFADPLRFPPGPTDRLDLTMQTRINGVTVCEGNYKTAFYNFEQMIERASENGVNLMPGDILGSGTVGWGSLIENNFSVHRPLEPGDVVELEIEGIGTLTNTVV</sequence>
<dbReference type="InterPro" id="IPR036663">
    <property type="entry name" value="Fumarylacetoacetase_C_sf"/>
</dbReference>
<dbReference type="RefSeq" id="WP_207331873.1">
    <property type="nucleotide sequence ID" value="NZ_JAFMYW010000009.1"/>
</dbReference>
<dbReference type="GO" id="GO:0016787">
    <property type="term" value="F:hydrolase activity"/>
    <property type="evidence" value="ECO:0007669"/>
    <property type="project" value="UniProtKB-KW"/>
</dbReference>